<dbReference type="Proteomes" id="UP000299102">
    <property type="component" value="Unassembled WGS sequence"/>
</dbReference>
<dbReference type="OrthoDB" id="10037617at2759"/>
<keyword evidence="3 5" id="KW-0675">Receptor</keyword>
<sequence>MAFKTVSASEQETFANNTFAQISTASRLHPSRYSRRGLFGGEHGQLVTAALEQSLPQRINQCVAGLSFTNKISVEEGSGLLEEGCGVKEGDTHLTGIDQKKEEAEEKRLEPATKRCCMQALELDLRHVVRSTHIDKSIEAKRKLHRVPSLAARHSERDMILIIIPNNGCVHPTPRRRSLIDSPLSARHETRYACRYGNMPTSTLSFLGFRTQWHRRDPISEALPSIRLSIAADPADVDLHVLVGDLPICNGMTTMPAASSACRMPRIQEGIWKTEFLDDRIKDRMATWIYLFYPEQLYNYIGSKGIILLQLLAYCSSCCNPITYCFMNRKFKQAFIGLFKTCRLFRSRVKRLKPSMLARRNMSEAAKNRCHQCGDSIGE</sequence>
<gene>
    <name evidence="5" type="primary">cckar</name>
    <name evidence="5" type="ORF">EVAR_47080_1</name>
</gene>
<keyword evidence="6" id="KW-1185">Reference proteome</keyword>
<dbReference type="STRING" id="151549.A0A4C1WLL1"/>
<keyword evidence="4" id="KW-0807">Transducer</keyword>
<dbReference type="Gene3D" id="1.20.1070.10">
    <property type="entry name" value="Rhodopsin 7-helix transmembrane proteins"/>
    <property type="match status" value="1"/>
</dbReference>
<organism evidence="5 6">
    <name type="scientific">Eumeta variegata</name>
    <name type="common">Bagworm moth</name>
    <name type="synonym">Eumeta japonica</name>
    <dbReference type="NCBI Taxonomy" id="151549"/>
    <lineage>
        <taxon>Eukaryota</taxon>
        <taxon>Metazoa</taxon>
        <taxon>Ecdysozoa</taxon>
        <taxon>Arthropoda</taxon>
        <taxon>Hexapoda</taxon>
        <taxon>Insecta</taxon>
        <taxon>Pterygota</taxon>
        <taxon>Neoptera</taxon>
        <taxon>Endopterygota</taxon>
        <taxon>Lepidoptera</taxon>
        <taxon>Glossata</taxon>
        <taxon>Ditrysia</taxon>
        <taxon>Tineoidea</taxon>
        <taxon>Psychidae</taxon>
        <taxon>Oiketicinae</taxon>
        <taxon>Eumeta</taxon>
    </lineage>
</organism>
<dbReference type="SUPFAM" id="SSF81321">
    <property type="entry name" value="Family A G protein-coupled receptor-like"/>
    <property type="match status" value="1"/>
</dbReference>
<proteinExistence type="predicted"/>
<evidence type="ECO:0000313" key="6">
    <source>
        <dbReference type="Proteomes" id="UP000299102"/>
    </source>
</evidence>
<dbReference type="AlphaFoldDB" id="A0A4C1WLL1"/>
<comment type="subcellular location">
    <subcellularLocation>
        <location evidence="1">Membrane</location>
        <topology evidence="1">Multi-pass membrane protein</topology>
    </subcellularLocation>
</comment>
<dbReference type="PANTHER" id="PTHR24238">
    <property type="entry name" value="G-PROTEIN COUPLED RECEPTOR"/>
    <property type="match status" value="1"/>
</dbReference>
<dbReference type="PANTHER" id="PTHR24238:SF46">
    <property type="entry name" value="GASTRIN_CHOLECYSTOKININ TYPE B RECEPTOR"/>
    <property type="match status" value="1"/>
</dbReference>
<dbReference type="GO" id="GO:0008188">
    <property type="term" value="F:neuropeptide receptor activity"/>
    <property type="evidence" value="ECO:0007669"/>
    <property type="project" value="TreeGrafter"/>
</dbReference>
<evidence type="ECO:0000256" key="2">
    <source>
        <dbReference type="ARBA" id="ARBA00023040"/>
    </source>
</evidence>
<name>A0A4C1WLL1_EUMVA</name>
<reference evidence="5 6" key="1">
    <citation type="journal article" date="2019" name="Commun. Biol.">
        <title>The bagworm genome reveals a unique fibroin gene that provides high tensile strength.</title>
        <authorList>
            <person name="Kono N."/>
            <person name="Nakamura H."/>
            <person name="Ohtoshi R."/>
            <person name="Tomita M."/>
            <person name="Numata K."/>
            <person name="Arakawa K."/>
        </authorList>
    </citation>
    <scope>NUCLEOTIDE SEQUENCE [LARGE SCALE GENOMIC DNA]</scope>
</reference>
<evidence type="ECO:0000313" key="5">
    <source>
        <dbReference type="EMBL" id="GBP51903.1"/>
    </source>
</evidence>
<protein>
    <submittedName>
        <fullName evidence="5">Cholecystokinin receptor</fullName>
    </submittedName>
</protein>
<comment type="caution">
    <text evidence="5">The sequence shown here is derived from an EMBL/GenBank/DDBJ whole genome shotgun (WGS) entry which is preliminary data.</text>
</comment>
<dbReference type="GO" id="GO:0005886">
    <property type="term" value="C:plasma membrane"/>
    <property type="evidence" value="ECO:0007669"/>
    <property type="project" value="TreeGrafter"/>
</dbReference>
<keyword evidence="2" id="KW-0297">G-protein coupled receptor</keyword>
<evidence type="ECO:0000256" key="1">
    <source>
        <dbReference type="ARBA" id="ARBA00004141"/>
    </source>
</evidence>
<evidence type="ECO:0000256" key="4">
    <source>
        <dbReference type="ARBA" id="ARBA00023224"/>
    </source>
</evidence>
<dbReference type="EMBL" id="BGZK01000591">
    <property type="protein sequence ID" value="GBP51903.1"/>
    <property type="molecule type" value="Genomic_DNA"/>
</dbReference>
<accession>A0A4C1WLL1</accession>
<evidence type="ECO:0000256" key="3">
    <source>
        <dbReference type="ARBA" id="ARBA00023170"/>
    </source>
</evidence>